<evidence type="ECO:0000256" key="7">
    <source>
        <dbReference type="ARBA" id="ARBA00023065"/>
    </source>
</evidence>
<keyword evidence="5 13" id="KW-0812">Transmembrane</keyword>
<keyword evidence="9 13" id="KW-0472">Membrane</keyword>
<keyword evidence="2 13" id="KW-0813">Transport</keyword>
<organism evidence="15 16">
    <name type="scientific">Acetobacterium wieringae</name>
    <dbReference type="NCBI Taxonomy" id="52694"/>
    <lineage>
        <taxon>Bacteria</taxon>
        <taxon>Bacillati</taxon>
        <taxon>Bacillota</taxon>
        <taxon>Clostridia</taxon>
        <taxon>Eubacteriales</taxon>
        <taxon>Eubacteriaceae</taxon>
        <taxon>Acetobacterium</taxon>
    </lineage>
</organism>
<feature type="transmembrane region" description="Helical" evidence="13">
    <location>
        <begin position="278"/>
        <end position="297"/>
    </location>
</feature>
<keyword evidence="8" id="KW-0921">Nickel transport</keyword>
<evidence type="ECO:0000256" key="12">
    <source>
        <dbReference type="ARBA" id="ARBA00044774"/>
    </source>
</evidence>
<proteinExistence type="inferred from homology"/>
<keyword evidence="3" id="KW-1003">Cell membrane</keyword>
<dbReference type="CDD" id="cd06261">
    <property type="entry name" value="TM_PBP2"/>
    <property type="match status" value="1"/>
</dbReference>
<evidence type="ECO:0000256" key="2">
    <source>
        <dbReference type="ARBA" id="ARBA00022448"/>
    </source>
</evidence>
<gene>
    <name evidence="15" type="ORF">LNN31_00060</name>
</gene>
<dbReference type="InterPro" id="IPR045621">
    <property type="entry name" value="BPD_transp_1_N"/>
</dbReference>
<dbReference type="Pfam" id="PF19300">
    <property type="entry name" value="BPD_transp_1_N"/>
    <property type="match status" value="1"/>
</dbReference>
<keyword evidence="16" id="KW-1185">Reference proteome</keyword>
<keyword evidence="7" id="KW-0406">Ion transport</keyword>
<dbReference type="Pfam" id="PF00528">
    <property type="entry name" value="BPD_transp_1"/>
    <property type="match status" value="1"/>
</dbReference>
<feature type="transmembrane region" description="Helical" evidence="13">
    <location>
        <begin position="9"/>
        <end position="27"/>
    </location>
</feature>
<dbReference type="InterPro" id="IPR050045">
    <property type="entry name" value="Opp2B"/>
</dbReference>
<dbReference type="Proteomes" id="UP001163550">
    <property type="component" value="Chromosome"/>
</dbReference>
<feature type="domain" description="ABC transmembrane type-1" evidence="14">
    <location>
        <begin position="100"/>
        <end position="301"/>
    </location>
</feature>
<keyword evidence="6 13" id="KW-1133">Transmembrane helix</keyword>
<dbReference type="NCBIfam" id="NF045470">
    <property type="entry name" value="Opp2B"/>
    <property type="match status" value="1"/>
</dbReference>
<evidence type="ECO:0000256" key="10">
    <source>
        <dbReference type="ARBA" id="ARBA00024202"/>
    </source>
</evidence>
<sequence length="315" mass="34721">MVKYIIKRILIVFIVLWMVATLTFFTVHVTPGDTANAIIVSVYGEDAVTPETLESVRTKFDLKRPVFIQYTDWLENVVKGEFGTSYKYNKPVIDILKVRLPNTLLLGFTAFFISLAVSIPFGIISALKHNGPIDHFSRFSTLLLSSFPSFWIALLLIIIFSIQLKVLPVSGMTGFTSIILPAITLSIGMTAATTRMLRSSMLDVLGQDYITVAQSKGLEKNQVIFRHALRNAIPPIITVIGLQIGHIIGGAVIIENIFAWPGIGGLLIDSINTKDLPMLEGCVILIAFGYAIINLLVDITYSCIDPRIKYSGGEN</sequence>
<dbReference type="PANTHER" id="PTHR43163:SF6">
    <property type="entry name" value="DIPEPTIDE TRANSPORT SYSTEM PERMEASE PROTEIN DPPB-RELATED"/>
    <property type="match status" value="1"/>
</dbReference>
<dbReference type="PROSITE" id="PS50928">
    <property type="entry name" value="ABC_TM1"/>
    <property type="match status" value="1"/>
</dbReference>
<name>A0ABY6HEN8_9FIRM</name>
<evidence type="ECO:0000256" key="5">
    <source>
        <dbReference type="ARBA" id="ARBA00022692"/>
    </source>
</evidence>
<comment type="subcellular location">
    <subcellularLocation>
        <location evidence="1 13">Cell membrane</location>
        <topology evidence="1 13">Multi-pass membrane protein</topology>
    </subcellularLocation>
</comment>
<dbReference type="EMBL" id="CP087994">
    <property type="protein sequence ID" value="UYO62883.1"/>
    <property type="molecule type" value="Genomic_DNA"/>
</dbReference>
<feature type="transmembrane region" description="Helical" evidence="13">
    <location>
        <begin position="139"/>
        <end position="162"/>
    </location>
</feature>
<dbReference type="Gene3D" id="1.10.3720.10">
    <property type="entry name" value="MetI-like"/>
    <property type="match status" value="1"/>
</dbReference>
<evidence type="ECO:0000256" key="4">
    <source>
        <dbReference type="ARBA" id="ARBA00022596"/>
    </source>
</evidence>
<accession>A0ABY6HEN8</accession>
<dbReference type="PANTHER" id="PTHR43163">
    <property type="entry name" value="DIPEPTIDE TRANSPORT SYSTEM PERMEASE PROTEIN DPPB-RELATED"/>
    <property type="match status" value="1"/>
</dbReference>
<evidence type="ECO:0000313" key="15">
    <source>
        <dbReference type="EMBL" id="UYO62883.1"/>
    </source>
</evidence>
<feature type="transmembrane region" description="Helical" evidence="13">
    <location>
        <begin position="174"/>
        <end position="192"/>
    </location>
</feature>
<comment type="similarity">
    <text evidence="10">Belongs to the binding-protein-dependent transport system permease family. OppBC subfamily.</text>
</comment>
<evidence type="ECO:0000256" key="6">
    <source>
        <dbReference type="ARBA" id="ARBA00022989"/>
    </source>
</evidence>
<dbReference type="SUPFAM" id="SSF161098">
    <property type="entry name" value="MetI-like"/>
    <property type="match status" value="1"/>
</dbReference>
<evidence type="ECO:0000256" key="8">
    <source>
        <dbReference type="ARBA" id="ARBA00023112"/>
    </source>
</evidence>
<evidence type="ECO:0000256" key="1">
    <source>
        <dbReference type="ARBA" id="ARBA00004651"/>
    </source>
</evidence>
<evidence type="ECO:0000256" key="3">
    <source>
        <dbReference type="ARBA" id="ARBA00022475"/>
    </source>
</evidence>
<evidence type="ECO:0000256" key="9">
    <source>
        <dbReference type="ARBA" id="ARBA00023136"/>
    </source>
</evidence>
<reference evidence="15" key="1">
    <citation type="submission" date="2021-11" db="EMBL/GenBank/DDBJ databases">
        <title>Isoprene-degrading acetogen.</title>
        <authorList>
            <person name="Yang Y."/>
            <person name="Jin H."/>
            <person name="Yan J."/>
        </authorList>
    </citation>
    <scope>NUCLEOTIDE SEQUENCE</scope>
    <source>
        <strain evidence="15">Berkeley</strain>
    </source>
</reference>
<evidence type="ECO:0000256" key="13">
    <source>
        <dbReference type="RuleBase" id="RU363032"/>
    </source>
</evidence>
<dbReference type="InterPro" id="IPR000515">
    <property type="entry name" value="MetI-like"/>
</dbReference>
<feature type="transmembrane region" description="Helical" evidence="13">
    <location>
        <begin position="104"/>
        <end position="127"/>
    </location>
</feature>
<evidence type="ECO:0000313" key="16">
    <source>
        <dbReference type="Proteomes" id="UP001163550"/>
    </source>
</evidence>
<protein>
    <recommendedName>
        <fullName evidence="12">Nickel import system permease protein NikB</fullName>
    </recommendedName>
</protein>
<evidence type="ECO:0000259" key="14">
    <source>
        <dbReference type="PROSITE" id="PS50928"/>
    </source>
</evidence>
<dbReference type="RefSeq" id="WP_228881790.1">
    <property type="nucleotide sequence ID" value="NZ_CABIIK010000038.1"/>
</dbReference>
<evidence type="ECO:0000256" key="11">
    <source>
        <dbReference type="ARBA" id="ARBA00038669"/>
    </source>
</evidence>
<feature type="transmembrane region" description="Helical" evidence="13">
    <location>
        <begin position="236"/>
        <end position="258"/>
    </location>
</feature>
<dbReference type="InterPro" id="IPR035906">
    <property type="entry name" value="MetI-like_sf"/>
</dbReference>
<keyword evidence="4" id="KW-0533">Nickel</keyword>
<comment type="subunit">
    <text evidence="11">The complex is composed of two ATP-binding proteins (NikD and NikE), two transmembrane proteins (NikB and NikC) and a solute-binding protein (NikA).</text>
</comment>